<dbReference type="GO" id="GO:0016020">
    <property type="term" value="C:membrane"/>
    <property type="evidence" value="ECO:0007669"/>
    <property type="project" value="TreeGrafter"/>
</dbReference>
<dbReference type="Gene3D" id="3.30.870.10">
    <property type="entry name" value="Endonuclease Chain A"/>
    <property type="match status" value="2"/>
</dbReference>
<sequence length="377" mass="43624">MREPWRDGNVLTLLPEARRFLPALFDAIEAAGHAIDIELYAFEDGVLGERMMAALARAVTRGVRVRLLLDACGSWPLSTASRRRLLESGVMLRFFHPLSLRHLSRFISRDHRKLVVVDERLAFTGGFGMTDQFLNAWFDVAVAVQGPCVADWQALFERVWHSRPVHSPRGLRPPRPAPVQPAGRGDGMSALNGMRGRVVWGQGYRYQAIRRSLHHHVNTAKRRIWLCTPYFVPTRSLRRLLRRAARQGLDVRLLLAARDHDHPGVRYAGQRFYAHLLRDGVRIFEFQPAFIHAKFGLCDDWCTIGSCNFDHWSLQWNLEANQEVEDPAFAGELAALFEHNFRQSREVTLEQWQQRSRWQRLREWCYGTLDAMITRLR</sequence>
<dbReference type="PROSITE" id="PS50035">
    <property type="entry name" value="PLD"/>
    <property type="match status" value="1"/>
</dbReference>
<dbReference type="GO" id="GO:0032049">
    <property type="term" value="P:cardiolipin biosynthetic process"/>
    <property type="evidence" value="ECO:0007669"/>
    <property type="project" value="UniProtKB-ARBA"/>
</dbReference>
<dbReference type="OrthoDB" id="9762009at2"/>
<proteinExistence type="predicted"/>
<dbReference type="CDD" id="cd09159">
    <property type="entry name" value="PLDc_ybhO_like_2"/>
    <property type="match status" value="1"/>
</dbReference>
<dbReference type="InterPro" id="IPR001736">
    <property type="entry name" value="PLipase_D/transphosphatidylase"/>
</dbReference>
<evidence type="ECO:0000313" key="4">
    <source>
        <dbReference type="Proteomes" id="UP000281975"/>
    </source>
</evidence>
<evidence type="ECO:0000259" key="2">
    <source>
        <dbReference type="PROSITE" id="PS50035"/>
    </source>
</evidence>
<dbReference type="Proteomes" id="UP000281975">
    <property type="component" value="Unassembled WGS sequence"/>
</dbReference>
<comment type="caution">
    <text evidence="3">The sequence shown here is derived from an EMBL/GenBank/DDBJ whole genome shotgun (WGS) entry which is preliminary data.</text>
</comment>
<dbReference type="SUPFAM" id="SSF56024">
    <property type="entry name" value="Phospholipase D/nuclease"/>
    <property type="match status" value="2"/>
</dbReference>
<dbReference type="Pfam" id="PF13091">
    <property type="entry name" value="PLDc_2"/>
    <property type="match status" value="2"/>
</dbReference>
<dbReference type="EMBL" id="RBIN01000002">
    <property type="protein sequence ID" value="RKR06643.1"/>
    <property type="molecule type" value="Genomic_DNA"/>
</dbReference>
<evidence type="ECO:0000256" key="1">
    <source>
        <dbReference type="SAM" id="MobiDB-lite"/>
    </source>
</evidence>
<dbReference type="InterPro" id="IPR025202">
    <property type="entry name" value="PLD-like_dom"/>
</dbReference>
<dbReference type="AlphaFoldDB" id="A0A420WZ80"/>
<name>A0A420WZ80_9GAMM</name>
<accession>A0A420WZ80</accession>
<dbReference type="PANTHER" id="PTHR21248">
    <property type="entry name" value="CARDIOLIPIN SYNTHASE"/>
    <property type="match status" value="1"/>
</dbReference>
<dbReference type="CDD" id="cd09110">
    <property type="entry name" value="PLDc_CLS_1"/>
    <property type="match status" value="1"/>
</dbReference>
<dbReference type="RefSeq" id="WP_121171214.1">
    <property type="nucleotide sequence ID" value="NZ_RBIN01000002.1"/>
</dbReference>
<keyword evidence="4" id="KW-1185">Reference proteome</keyword>
<dbReference type="PANTHER" id="PTHR21248:SF23">
    <property type="entry name" value="CARDIOLIPIN SYNTHASE B"/>
    <property type="match status" value="1"/>
</dbReference>
<reference evidence="3 4" key="1">
    <citation type="submission" date="2018-10" db="EMBL/GenBank/DDBJ databases">
        <title>Genomic Encyclopedia of Type Strains, Phase IV (KMG-IV): sequencing the most valuable type-strain genomes for metagenomic binning, comparative biology and taxonomic classification.</title>
        <authorList>
            <person name="Goeker M."/>
        </authorList>
    </citation>
    <scope>NUCLEOTIDE SEQUENCE [LARGE SCALE GENOMIC DNA]</scope>
    <source>
        <strain evidence="3 4">DSM 23229</strain>
    </source>
</reference>
<feature type="region of interest" description="Disordered" evidence="1">
    <location>
        <begin position="167"/>
        <end position="187"/>
    </location>
</feature>
<gene>
    <name evidence="3" type="ORF">C7446_0632</name>
</gene>
<protein>
    <submittedName>
        <fullName evidence="3">Phosphatidylserine/phosphatidylglycerophosphate/ cardiolipin synthase-like enzyme</fullName>
    </submittedName>
</protein>
<feature type="domain" description="PLD phosphodiesterase" evidence="2">
    <location>
        <begin position="106"/>
        <end position="133"/>
    </location>
</feature>
<dbReference type="GO" id="GO:0008808">
    <property type="term" value="F:cardiolipin synthase activity"/>
    <property type="evidence" value="ECO:0007669"/>
    <property type="project" value="TreeGrafter"/>
</dbReference>
<evidence type="ECO:0000313" key="3">
    <source>
        <dbReference type="EMBL" id="RKR06643.1"/>
    </source>
</evidence>
<organism evidence="3 4">
    <name type="scientific">Kushneria sinocarnis</name>
    <dbReference type="NCBI Taxonomy" id="595502"/>
    <lineage>
        <taxon>Bacteria</taxon>
        <taxon>Pseudomonadati</taxon>
        <taxon>Pseudomonadota</taxon>
        <taxon>Gammaproteobacteria</taxon>
        <taxon>Oceanospirillales</taxon>
        <taxon>Halomonadaceae</taxon>
        <taxon>Kushneria</taxon>
    </lineage>
</organism>